<reference evidence="7 8" key="1">
    <citation type="submission" date="2018-11" db="EMBL/GenBank/DDBJ databases">
        <authorList>
            <person name="Mardanov A.V."/>
            <person name="Ravin N.V."/>
            <person name="Dedysh S.N."/>
        </authorList>
    </citation>
    <scope>NUCLEOTIDE SEQUENCE [LARGE SCALE GENOMIC DNA]</scope>
    <source>
        <strain evidence="7 8">AF10</strain>
    </source>
</reference>
<evidence type="ECO:0000256" key="5">
    <source>
        <dbReference type="SAM" id="Phobius"/>
    </source>
</evidence>
<sequence length="165" mass="17748">MPTVLRALRLLSIVVWVGGITFFAFVVAPVAFGNLPSPHEAGIVVRYTLLALHSIGMVCGTVFLLASILLLQASRRPRNVAIQAALIALMLLITATSQFGILPRMERDRLAANGIIESIPPTDPARIDFERLHPLSERLEGATLLLGLATILLMARDEPIPPAAA</sequence>
<feature type="domain" description="TMEM205-like" evidence="6">
    <location>
        <begin position="11"/>
        <end position="107"/>
    </location>
</feature>
<keyword evidence="2 5" id="KW-0812">Transmembrane</keyword>
<feature type="transmembrane region" description="Helical" evidence="5">
    <location>
        <begin position="7"/>
        <end position="32"/>
    </location>
</feature>
<evidence type="ECO:0000313" key="8">
    <source>
        <dbReference type="Proteomes" id="UP000289437"/>
    </source>
</evidence>
<dbReference type="GO" id="GO:0016020">
    <property type="term" value="C:membrane"/>
    <property type="evidence" value="ECO:0007669"/>
    <property type="project" value="UniProtKB-SubCell"/>
</dbReference>
<name>A0A4V1L5H9_9BACT</name>
<dbReference type="EMBL" id="RDSM01000002">
    <property type="protein sequence ID" value="RXH55824.1"/>
    <property type="molecule type" value="Genomic_DNA"/>
</dbReference>
<dbReference type="Pfam" id="PF13664">
    <property type="entry name" value="DUF4149"/>
    <property type="match status" value="1"/>
</dbReference>
<feature type="transmembrane region" description="Helical" evidence="5">
    <location>
        <begin position="80"/>
        <end position="101"/>
    </location>
</feature>
<evidence type="ECO:0000256" key="4">
    <source>
        <dbReference type="ARBA" id="ARBA00023136"/>
    </source>
</evidence>
<dbReference type="InterPro" id="IPR025423">
    <property type="entry name" value="TMEM205-like"/>
</dbReference>
<keyword evidence="3 5" id="KW-1133">Transmembrane helix</keyword>
<reference evidence="8" key="2">
    <citation type="submission" date="2019-02" db="EMBL/GenBank/DDBJ databases">
        <title>Granulicella sibirica sp. nov., a psychrotolerant acidobacterium isolated from an organic soil layer in forested tundra, West Siberia.</title>
        <authorList>
            <person name="Oshkin I.Y."/>
            <person name="Kulichevskaya I.S."/>
            <person name="Rijpstra W.I.C."/>
            <person name="Sinninghe Damste J.S."/>
            <person name="Rakitin A.L."/>
            <person name="Ravin N.V."/>
            <person name="Dedysh S.N."/>
        </authorList>
    </citation>
    <scope>NUCLEOTIDE SEQUENCE [LARGE SCALE GENOMIC DNA]</scope>
    <source>
        <strain evidence="8">AF10</strain>
    </source>
</reference>
<evidence type="ECO:0000256" key="2">
    <source>
        <dbReference type="ARBA" id="ARBA00022692"/>
    </source>
</evidence>
<evidence type="ECO:0000256" key="1">
    <source>
        <dbReference type="ARBA" id="ARBA00004370"/>
    </source>
</evidence>
<proteinExistence type="predicted"/>
<evidence type="ECO:0000259" key="6">
    <source>
        <dbReference type="Pfam" id="PF13664"/>
    </source>
</evidence>
<dbReference type="OrthoDB" id="121934at2"/>
<organism evidence="7 8">
    <name type="scientific">Granulicella sibirica</name>
    <dbReference type="NCBI Taxonomy" id="2479048"/>
    <lineage>
        <taxon>Bacteria</taxon>
        <taxon>Pseudomonadati</taxon>
        <taxon>Acidobacteriota</taxon>
        <taxon>Terriglobia</taxon>
        <taxon>Terriglobales</taxon>
        <taxon>Acidobacteriaceae</taxon>
        <taxon>Granulicella</taxon>
    </lineage>
</organism>
<dbReference type="RefSeq" id="WP_128913404.1">
    <property type="nucleotide sequence ID" value="NZ_RDSM01000002.1"/>
</dbReference>
<feature type="transmembrane region" description="Helical" evidence="5">
    <location>
        <begin position="44"/>
        <end position="71"/>
    </location>
</feature>
<dbReference type="Proteomes" id="UP000289437">
    <property type="component" value="Unassembled WGS sequence"/>
</dbReference>
<protein>
    <recommendedName>
        <fullName evidence="6">TMEM205-like domain-containing protein</fullName>
    </recommendedName>
</protein>
<comment type="caution">
    <text evidence="7">The sequence shown here is derived from an EMBL/GenBank/DDBJ whole genome shotgun (WGS) entry which is preliminary data.</text>
</comment>
<dbReference type="AlphaFoldDB" id="A0A4V1L5H9"/>
<evidence type="ECO:0000313" key="7">
    <source>
        <dbReference type="EMBL" id="RXH55824.1"/>
    </source>
</evidence>
<comment type="subcellular location">
    <subcellularLocation>
        <location evidence="1">Membrane</location>
    </subcellularLocation>
</comment>
<gene>
    <name evidence="7" type="ORF">GRAN_2681</name>
</gene>
<keyword evidence="4 5" id="KW-0472">Membrane</keyword>
<keyword evidence="8" id="KW-1185">Reference proteome</keyword>
<evidence type="ECO:0000256" key="3">
    <source>
        <dbReference type="ARBA" id="ARBA00022989"/>
    </source>
</evidence>
<accession>A0A4V1L5H9</accession>